<feature type="compositionally biased region" description="Low complexity" evidence="1">
    <location>
        <begin position="545"/>
        <end position="561"/>
    </location>
</feature>
<feature type="region of interest" description="Disordered" evidence="1">
    <location>
        <begin position="1"/>
        <end position="53"/>
    </location>
</feature>
<dbReference type="AlphaFoldDB" id="A0A8H3TS75"/>
<evidence type="ECO:0000259" key="2">
    <source>
        <dbReference type="PROSITE" id="PS50003"/>
    </source>
</evidence>
<reference evidence="3" key="1">
    <citation type="submission" date="2020-07" db="EMBL/GenBank/DDBJ databases">
        <title>Draft Genome Sequence of a Deep-Sea Yeast, Naganishia (Cryptococcus) liquefaciens strain N6.</title>
        <authorList>
            <person name="Han Y.W."/>
            <person name="Kajitani R."/>
            <person name="Morimoto H."/>
            <person name="Parhat M."/>
            <person name="Tsubouchi H."/>
            <person name="Bakenova O."/>
            <person name="Ogata M."/>
            <person name="Argunhan B."/>
            <person name="Aoki R."/>
            <person name="Kajiwara S."/>
            <person name="Itoh T."/>
            <person name="Iwasaki H."/>
        </authorList>
    </citation>
    <scope>NUCLEOTIDE SEQUENCE</scope>
    <source>
        <strain evidence="3">N6</strain>
    </source>
</reference>
<proteinExistence type="predicted"/>
<dbReference type="OrthoDB" id="5865767at2759"/>
<feature type="compositionally biased region" description="Polar residues" evidence="1">
    <location>
        <begin position="208"/>
        <end position="220"/>
    </location>
</feature>
<dbReference type="Proteomes" id="UP000620104">
    <property type="component" value="Unassembled WGS sequence"/>
</dbReference>
<feature type="region of interest" description="Disordered" evidence="1">
    <location>
        <begin position="66"/>
        <end position="151"/>
    </location>
</feature>
<dbReference type="InterPro" id="IPR001849">
    <property type="entry name" value="PH_domain"/>
</dbReference>
<accession>A0A8H3TS75</accession>
<feature type="compositionally biased region" description="Low complexity" evidence="1">
    <location>
        <begin position="1019"/>
        <end position="1048"/>
    </location>
</feature>
<feature type="compositionally biased region" description="Polar residues" evidence="1">
    <location>
        <begin position="592"/>
        <end position="647"/>
    </location>
</feature>
<feature type="region of interest" description="Disordered" evidence="1">
    <location>
        <begin position="1011"/>
        <end position="1053"/>
    </location>
</feature>
<feature type="compositionally biased region" description="Low complexity" evidence="1">
    <location>
        <begin position="221"/>
        <end position="234"/>
    </location>
</feature>
<dbReference type="SMART" id="SM00233">
    <property type="entry name" value="PH"/>
    <property type="match status" value="1"/>
</dbReference>
<gene>
    <name evidence="3" type="ORF">NliqN6_2340</name>
</gene>
<feature type="compositionally biased region" description="Polar residues" evidence="1">
    <location>
        <begin position="360"/>
        <end position="373"/>
    </location>
</feature>
<feature type="compositionally biased region" description="Low complexity" evidence="1">
    <location>
        <begin position="93"/>
        <end position="106"/>
    </location>
</feature>
<sequence length="1278" mass="134579">MSFLFSKQRRRSSVDPQESPAAATRRKPSVDLLAEDITQEETAGSGTHAGSKIGVLKSKLTSRSILNLNAKHDDPTSPTSPAKRRFSLSGQGSPTSAASPNSPTASKAGRRSSLANSAIPQTPPTSSARLASVTGGNTSFPPGTTVFDEPNGLLDENAVRRRAAVQTESTPVTRAALNDVWKPIDPERRPMSNAASNAVPARPAVPSNLGSGSMESANTLPITPASPISPAPASNTKSPSTRPEIGKISIPPPHLPSRLASSSYFRDTPGSSPGGWGARTPGPQSARTPGGTGWGMTIIPSTPMPRPIANLPTLRDQNTGGSAPGSRASSRPTSSSGVVAGYGFPFMANGAEGSRVGENDGNNQSGSRTTSPNRGVEASPAEIRRAKAHMPVMLREPSHRPPAQAQETQEESDDEDGDDDSSSEEGSGPDSSDSDTETEAPAITQRNRTSSEITRDRTGSASSGTSTSSSVSSDDVPMQSGVTSTLGNAGTRGLLSHRVRQPSGSHPGHAHQASVSSITEENEEDPSADVNFGNYDMTTSPMQLTSTSSASGTAAQQSAIATRRHSDQPHLNLSSTESPDTPAAAWGLATPGTPTAGASSFFTASPGQNSSQWTSFGAQTPTNGPNRSFSQSRADATATSQELSNASDEPRPVPDVEYGTSREQSGNSYFDGPIPDPSSNSLAELDTLPTPTQNDIPSRRVSEDGPGALAPPLEALNLGLPVDVAAQPSGPLEILPEEPGANTVPEPQLDAAVIEHATRTDEPVIVNTIPEPNPASDFAALKASRPSFYKQASRSMINLSTSGRESTAESQSAMPSSAAMDRTATNTSVSSNVSGPIPSGFRTPASTRSSADWTRPPPTPGVGMMQPFKFSAVTDTLQSPKQMVQNRQLQALGPSPLKRRRSMDDMKEKLPDYAPPAKGVYLPRPREEEGREKLPEYFCHVHIEGYLPRKMEFTAPGVQARDRSWKRHYFVIHGTALSVYKHDIHKVPLKAGDPHGIPEIDEADYDNLHVHRPGELRRGSLASTAAAATAERRGSPVPGGNSPNGSRRGSVDANATANTREGLVAAAAARRASISAGTTISTSASHGPDAKDLALFTSSSNASTNSGGRRASVTSSSQPSQMSASSSHARDIAAHLPFHGSNALIKQYTLQNAESGLAADYVKKRNVVRVRVEGEQFLLQTDSAKDVVDWIEAFQAATNVALDLDSRPMPKIITLPRRRRRRRPGDPVPNPQQTGVPDTEDTPEGNARAVAEAERLAAAERDRNIDNMERMLAEDQAA</sequence>
<feature type="region of interest" description="Disordered" evidence="1">
    <location>
        <begin position="800"/>
        <end position="866"/>
    </location>
</feature>
<name>A0A8H3TS75_9TREE</name>
<dbReference type="PROSITE" id="PS50003">
    <property type="entry name" value="PH_DOMAIN"/>
    <property type="match status" value="1"/>
</dbReference>
<evidence type="ECO:0000313" key="3">
    <source>
        <dbReference type="EMBL" id="GHJ85938.1"/>
    </source>
</evidence>
<keyword evidence="4" id="KW-1185">Reference proteome</keyword>
<dbReference type="Gene3D" id="2.30.29.30">
    <property type="entry name" value="Pleckstrin-homology domain (PH domain)/Phosphotyrosine-binding domain (PTB)"/>
    <property type="match status" value="2"/>
</dbReference>
<evidence type="ECO:0000313" key="4">
    <source>
        <dbReference type="Proteomes" id="UP000620104"/>
    </source>
</evidence>
<dbReference type="PANTHER" id="PTHR37283:SF1">
    <property type="entry name" value="PH DOMAIN-CONTAINING PROTEIN YHR131C"/>
    <property type="match status" value="1"/>
</dbReference>
<feature type="compositionally biased region" description="Polar residues" evidence="1">
    <location>
        <begin position="569"/>
        <end position="579"/>
    </location>
</feature>
<feature type="compositionally biased region" description="Polar residues" evidence="1">
    <location>
        <begin position="113"/>
        <end position="142"/>
    </location>
</feature>
<evidence type="ECO:0000256" key="1">
    <source>
        <dbReference type="SAM" id="MobiDB-lite"/>
    </source>
</evidence>
<feature type="compositionally biased region" description="Polar residues" evidence="1">
    <location>
        <begin position="259"/>
        <end position="271"/>
    </location>
</feature>
<dbReference type="PANTHER" id="PTHR37283">
    <property type="entry name" value="PH DOMAIN-CONTAINING PROTEIN YHR131C"/>
    <property type="match status" value="1"/>
</dbReference>
<feature type="region of interest" description="Disordered" evidence="1">
    <location>
        <begin position="183"/>
        <end position="337"/>
    </location>
</feature>
<feature type="compositionally biased region" description="Low complexity" evidence="1">
    <location>
        <begin position="1098"/>
        <end position="1127"/>
    </location>
</feature>
<feature type="region of interest" description="Disordered" evidence="1">
    <location>
        <begin position="1218"/>
        <end position="1278"/>
    </location>
</feature>
<dbReference type="EMBL" id="BLZA01000017">
    <property type="protein sequence ID" value="GHJ85938.1"/>
    <property type="molecule type" value="Genomic_DNA"/>
</dbReference>
<organism evidence="3 4">
    <name type="scientific">Naganishia liquefaciens</name>
    <dbReference type="NCBI Taxonomy" id="104408"/>
    <lineage>
        <taxon>Eukaryota</taxon>
        <taxon>Fungi</taxon>
        <taxon>Dikarya</taxon>
        <taxon>Basidiomycota</taxon>
        <taxon>Agaricomycotina</taxon>
        <taxon>Tremellomycetes</taxon>
        <taxon>Filobasidiales</taxon>
        <taxon>Filobasidiaceae</taxon>
        <taxon>Naganishia</taxon>
    </lineage>
</organism>
<feature type="compositionally biased region" description="Polar residues" evidence="1">
    <location>
        <begin position="800"/>
        <end position="815"/>
    </location>
</feature>
<dbReference type="SUPFAM" id="SSF50729">
    <property type="entry name" value="PH domain-like"/>
    <property type="match status" value="1"/>
</dbReference>
<feature type="compositionally biased region" description="Acidic residues" evidence="1">
    <location>
        <begin position="408"/>
        <end position="423"/>
    </location>
</feature>
<feature type="compositionally biased region" description="Basic and acidic residues" evidence="1">
    <location>
        <begin position="1251"/>
        <end position="1278"/>
    </location>
</feature>
<feature type="region of interest" description="Disordered" evidence="1">
    <location>
        <begin position="351"/>
        <end position="712"/>
    </location>
</feature>
<feature type="compositionally biased region" description="Low complexity" evidence="1">
    <location>
        <begin position="319"/>
        <end position="337"/>
    </location>
</feature>
<feature type="compositionally biased region" description="Low complexity" evidence="1">
    <location>
        <begin position="459"/>
        <end position="476"/>
    </location>
</feature>
<protein>
    <recommendedName>
        <fullName evidence="2">PH domain-containing protein</fullName>
    </recommendedName>
</protein>
<feature type="region of interest" description="Disordered" evidence="1">
    <location>
        <begin position="1098"/>
        <end position="1129"/>
    </location>
</feature>
<feature type="domain" description="PH" evidence="2">
    <location>
        <begin position="940"/>
        <end position="1199"/>
    </location>
</feature>
<comment type="caution">
    <text evidence="3">The sequence shown here is derived from an EMBL/GenBank/DDBJ whole genome shotgun (WGS) entry which is preliminary data.</text>
</comment>
<feature type="compositionally biased region" description="Low complexity" evidence="1">
    <location>
        <begin position="825"/>
        <end position="834"/>
    </location>
</feature>
<dbReference type="InterPro" id="IPR011993">
    <property type="entry name" value="PH-like_dom_sf"/>
</dbReference>